<dbReference type="AlphaFoldDB" id="A0A561EXP5"/>
<reference evidence="2 3" key="1">
    <citation type="submission" date="2019-06" db="EMBL/GenBank/DDBJ databases">
        <title>Sequencing the genomes of 1000 actinobacteria strains.</title>
        <authorList>
            <person name="Klenk H.-P."/>
        </authorList>
    </citation>
    <scope>NUCLEOTIDE SEQUENCE [LARGE SCALE GENOMIC DNA]</scope>
    <source>
        <strain evidence="2 3">DSM 41649</strain>
    </source>
</reference>
<feature type="chain" id="PRO_5022195496" evidence="1">
    <location>
        <begin position="34"/>
        <end position="312"/>
    </location>
</feature>
<evidence type="ECO:0000256" key="1">
    <source>
        <dbReference type="SAM" id="SignalP"/>
    </source>
</evidence>
<feature type="signal peptide" evidence="1">
    <location>
        <begin position="1"/>
        <end position="33"/>
    </location>
</feature>
<dbReference type="PROSITE" id="PS51257">
    <property type="entry name" value="PROKAR_LIPOPROTEIN"/>
    <property type="match status" value="1"/>
</dbReference>
<gene>
    <name evidence="2" type="ORF">FB465_5536</name>
</gene>
<dbReference type="Proteomes" id="UP000318416">
    <property type="component" value="Unassembled WGS sequence"/>
</dbReference>
<evidence type="ECO:0000313" key="2">
    <source>
        <dbReference type="EMBL" id="TWE20385.1"/>
    </source>
</evidence>
<dbReference type="EMBL" id="VIVR01000001">
    <property type="protein sequence ID" value="TWE20385.1"/>
    <property type="molecule type" value="Genomic_DNA"/>
</dbReference>
<keyword evidence="3" id="KW-1185">Reference proteome</keyword>
<organism evidence="2 3">
    <name type="scientific">Kitasatospora atroaurantiaca</name>
    <dbReference type="NCBI Taxonomy" id="285545"/>
    <lineage>
        <taxon>Bacteria</taxon>
        <taxon>Bacillati</taxon>
        <taxon>Actinomycetota</taxon>
        <taxon>Actinomycetes</taxon>
        <taxon>Kitasatosporales</taxon>
        <taxon>Streptomycetaceae</taxon>
        <taxon>Kitasatospora</taxon>
    </lineage>
</organism>
<keyword evidence="1" id="KW-0732">Signal</keyword>
<protein>
    <submittedName>
        <fullName evidence="2">Uncharacterized protein</fullName>
    </submittedName>
</protein>
<accession>A0A561EXP5</accession>
<comment type="caution">
    <text evidence="2">The sequence shown here is derived from an EMBL/GenBank/DDBJ whole genome shotgun (WGS) entry which is preliminary data.</text>
</comment>
<proteinExistence type="predicted"/>
<name>A0A561EXP5_9ACTN</name>
<evidence type="ECO:0000313" key="3">
    <source>
        <dbReference type="Proteomes" id="UP000318416"/>
    </source>
</evidence>
<dbReference type="OrthoDB" id="4800194at2"/>
<sequence>MPGRSRLLSSLAAALCAAAVLASASGCSGSADAATPAPAPTPTVLDSTGLRLPVAAYLLSPDTQLQLDKASQVLVKQCMQRYGLTFTDQQAAPKSAPATVTEMRYGVTNPEQARTTGYHFGPANPGYLPPSNETAPPENTDPGYQLVLNGNGTPGKSAGTPTPYGSQTVQPGGCMGEMGARLSAGATFLGEASLIHQIDGQSFSESLKAPAVQTVFQAWSACMLAKGYHYATPMDAVNDPAFSKSALGKDEQQTAQADVACKQQGNVVGVWFTAEVDRQNALMAQHKDELRTINIQMQKQAAVFADVLRSAG</sequence>
<dbReference type="RefSeq" id="WP_145794688.1">
    <property type="nucleotide sequence ID" value="NZ_BAAABR010000047.1"/>
</dbReference>